<dbReference type="Pfam" id="PF01841">
    <property type="entry name" value="Transglut_core"/>
    <property type="match status" value="1"/>
</dbReference>
<dbReference type="PANTHER" id="PTHR33490:SF12">
    <property type="entry name" value="BLL5557 PROTEIN"/>
    <property type="match status" value="1"/>
</dbReference>
<dbReference type="AlphaFoldDB" id="A0A3N2CZF8"/>
<evidence type="ECO:0000259" key="1">
    <source>
        <dbReference type="SMART" id="SM00460"/>
    </source>
</evidence>
<proteinExistence type="predicted"/>
<dbReference type="RefSeq" id="WP_123392617.1">
    <property type="nucleotide sequence ID" value="NZ_RKHO01000001.1"/>
</dbReference>
<dbReference type="Gene3D" id="2.60.40.2250">
    <property type="match status" value="1"/>
</dbReference>
<dbReference type="InterPro" id="IPR002931">
    <property type="entry name" value="Transglutaminase-like"/>
</dbReference>
<protein>
    <submittedName>
        <fullName evidence="2">Transglutaminase superfamily protein</fullName>
    </submittedName>
</protein>
<dbReference type="OrthoDB" id="5438043at2"/>
<reference evidence="2 3" key="1">
    <citation type="submission" date="2018-11" db="EMBL/GenBank/DDBJ databases">
        <title>Sequencing the genomes of 1000 actinobacteria strains.</title>
        <authorList>
            <person name="Klenk H.-P."/>
        </authorList>
    </citation>
    <scope>NUCLEOTIDE SEQUENCE [LARGE SCALE GENOMIC DNA]</scope>
    <source>
        <strain evidence="2 3">DSM 12652</strain>
    </source>
</reference>
<keyword evidence="3" id="KW-1185">Reference proteome</keyword>
<feature type="domain" description="Transglutaminase-like" evidence="1">
    <location>
        <begin position="155"/>
        <end position="215"/>
    </location>
</feature>
<dbReference type="Gene3D" id="3.10.620.30">
    <property type="match status" value="1"/>
</dbReference>
<dbReference type="InterPro" id="IPR038765">
    <property type="entry name" value="Papain-like_cys_pep_sf"/>
</dbReference>
<dbReference type="Proteomes" id="UP000281738">
    <property type="component" value="Unassembled WGS sequence"/>
</dbReference>
<comment type="caution">
    <text evidence="2">The sequence shown here is derived from an EMBL/GenBank/DDBJ whole genome shotgun (WGS) entry which is preliminary data.</text>
</comment>
<dbReference type="EMBL" id="RKHO01000001">
    <property type="protein sequence ID" value="ROR92912.1"/>
    <property type="molecule type" value="Genomic_DNA"/>
</dbReference>
<gene>
    <name evidence="2" type="ORF">EDD33_3813</name>
</gene>
<evidence type="ECO:0000313" key="2">
    <source>
        <dbReference type="EMBL" id="ROR92912.1"/>
    </source>
</evidence>
<accession>A0A3N2CZF8</accession>
<sequence length="271" mass="29271">MSQPAPPRRHVRSRVELEVREPAQLVWSVAVATGPELAEETLTVTVDDQPVEVEEHHVADGGRLHVCTAPVGRLVMSYDALVTGRAEPASVDPVDDIVYRRPSRYAESDELGPTAWAQFAQLEGKALLDAVSSWVGTQLYYVSGSSRPTDGATQTLLARQGVCRDFAHLVTAMLRARNVPARLVSVYAPGLSPMDFHAVVEAAIDGQWRVVDATTLAPRPTLVRIATGRDASDTAFLTTQSGRTDLVSMKVEATAEPALPDDDLTHLVSLT</sequence>
<dbReference type="PANTHER" id="PTHR33490">
    <property type="entry name" value="BLR5614 PROTEIN-RELATED"/>
    <property type="match status" value="1"/>
</dbReference>
<dbReference type="SUPFAM" id="SSF54001">
    <property type="entry name" value="Cysteine proteinases"/>
    <property type="match status" value="1"/>
</dbReference>
<dbReference type="SMART" id="SM00460">
    <property type="entry name" value="TGc"/>
    <property type="match status" value="1"/>
</dbReference>
<evidence type="ECO:0000313" key="3">
    <source>
        <dbReference type="Proteomes" id="UP000281738"/>
    </source>
</evidence>
<name>A0A3N2CZF8_9ACTN</name>
<organism evidence="2 3">
    <name type="scientific">Nocardioides aurantiacus</name>
    <dbReference type="NCBI Taxonomy" id="86796"/>
    <lineage>
        <taxon>Bacteria</taxon>
        <taxon>Bacillati</taxon>
        <taxon>Actinomycetota</taxon>
        <taxon>Actinomycetes</taxon>
        <taxon>Propionibacteriales</taxon>
        <taxon>Nocardioidaceae</taxon>
        <taxon>Nocardioides</taxon>
    </lineage>
</organism>